<evidence type="ECO:0000259" key="7">
    <source>
        <dbReference type="PROSITE" id="PS50109"/>
    </source>
</evidence>
<keyword evidence="9" id="KW-1185">Reference proteome</keyword>
<keyword evidence="3" id="KW-0808">Transferase</keyword>
<dbReference type="SUPFAM" id="SSF55874">
    <property type="entry name" value="ATPase domain of HSP90 chaperone/DNA topoisomerase II/histidine kinase"/>
    <property type="match status" value="1"/>
</dbReference>
<evidence type="ECO:0000313" key="8">
    <source>
        <dbReference type="EMBL" id="MFG3816812.1"/>
    </source>
</evidence>
<keyword evidence="6" id="KW-1133">Transmembrane helix</keyword>
<dbReference type="InterPro" id="IPR003594">
    <property type="entry name" value="HATPase_dom"/>
</dbReference>
<dbReference type="Pfam" id="PF02518">
    <property type="entry name" value="HATPase_c"/>
    <property type="match status" value="1"/>
</dbReference>
<dbReference type="GO" id="GO:0005524">
    <property type="term" value="F:ATP binding"/>
    <property type="evidence" value="ECO:0007669"/>
    <property type="project" value="UniProtKB-KW"/>
</dbReference>
<protein>
    <recommendedName>
        <fullName evidence="2">histidine kinase</fullName>
        <ecNumber evidence="2">2.7.13.3</ecNumber>
    </recommendedName>
</protein>
<comment type="caution">
    <text evidence="8">The sequence shown here is derived from an EMBL/GenBank/DDBJ whole genome shotgun (WGS) entry which is preliminary data.</text>
</comment>
<dbReference type="EC" id="2.7.13.3" evidence="2"/>
<comment type="catalytic activity">
    <reaction evidence="1">
        <text>ATP + protein L-histidine = ADP + protein N-phospho-L-histidine.</text>
        <dbReference type="EC" id="2.7.13.3"/>
    </reaction>
</comment>
<keyword evidence="4" id="KW-0902">Two-component regulatory system</keyword>
<dbReference type="InterPro" id="IPR004358">
    <property type="entry name" value="Sig_transdc_His_kin-like_C"/>
</dbReference>
<dbReference type="Proteomes" id="UP001604335">
    <property type="component" value="Unassembled WGS sequence"/>
</dbReference>
<evidence type="ECO:0000256" key="1">
    <source>
        <dbReference type="ARBA" id="ARBA00000085"/>
    </source>
</evidence>
<dbReference type="PANTHER" id="PTHR43065">
    <property type="entry name" value="SENSOR HISTIDINE KINASE"/>
    <property type="match status" value="1"/>
</dbReference>
<dbReference type="RefSeq" id="WP_393010859.1">
    <property type="nucleotide sequence ID" value="NZ_JAZAQF010000021.1"/>
</dbReference>
<dbReference type="Gene3D" id="3.30.565.10">
    <property type="entry name" value="Histidine kinase-like ATPase, C-terminal domain"/>
    <property type="match status" value="1"/>
</dbReference>
<keyword evidence="6" id="KW-0472">Membrane</keyword>
<keyword evidence="6" id="KW-0812">Transmembrane</keyword>
<feature type="region of interest" description="Disordered" evidence="5">
    <location>
        <begin position="1"/>
        <end position="26"/>
    </location>
</feature>
<keyword evidence="3" id="KW-0418">Kinase</keyword>
<reference evidence="9" key="1">
    <citation type="journal article" date="2024" name="Algal Res.">
        <title>Biochemical, toxicological and genomic investigation of a high-biomass producing Limnothrix strain isolated from Italian shallow drinking water reservoir.</title>
        <authorList>
            <person name="Simonazzi M."/>
            <person name="Shishido T.K."/>
            <person name="Delbaje E."/>
            <person name="Wahlsten M."/>
            <person name="Fewer D.P."/>
            <person name="Sivonen K."/>
            <person name="Pezzolesi L."/>
            <person name="Pistocchi R."/>
        </authorList>
    </citation>
    <scope>NUCLEOTIDE SEQUENCE [LARGE SCALE GENOMIC DNA]</scope>
    <source>
        <strain evidence="9">LRLZ20PSL1</strain>
    </source>
</reference>
<evidence type="ECO:0000313" key="9">
    <source>
        <dbReference type="Proteomes" id="UP001604335"/>
    </source>
</evidence>
<dbReference type="Gene3D" id="1.10.287.130">
    <property type="match status" value="1"/>
</dbReference>
<dbReference type="InterPro" id="IPR005467">
    <property type="entry name" value="His_kinase_dom"/>
</dbReference>
<feature type="transmembrane region" description="Helical" evidence="6">
    <location>
        <begin position="257"/>
        <end position="278"/>
    </location>
</feature>
<name>A0ABW7C7T7_9CYAN</name>
<gene>
    <name evidence="8" type="ORF">VPK24_04115</name>
</gene>
<dbReference type="SMART" id="SM00387">
    <property type="entry name" value="HATPase_c"/>
    <property type="match status" value="1"/>
</dbReference>
<keyword evidence="8" id="KW-0547">Nucleotide-binding</keyword>
<dbReference type="PROSITE" id="PS50109">
    <property type="entry name" value="HIS_KIN"/>
    <property type="match status" value="1"/>
</dbReference>
<evidence type="ECO:0000256" key="5">
    <source>
        <dbReference type="SAM" id="MobiDB-lite"/>
    </source>
</evidence>
<sequence length="619" mass="70251">MIAKSRAVLQSSPPQDPWSRPQSTTRENWSRRLADLTIGKYQRFVSHLSRDWSIARKVCWASGTAIFTAILGTSVGLLVGNRYAVQTVAEIRAADLHQEELSHFADDWMVILNYPFESLYLLRYPSQFQERQRQHLDKLAELRRELVEFSVTMKVQEDGIDTAQWQQLVNRLNESMRHYQRFAFPVLQSLTLRPGYTTQEYEAAHQTLVDFLVSDSYRSLYLELNGIHQELLDVAEQVEEQENVGTDQLQEIRQIQALIVGGSLFVSLLLGIFLSLMAGKTITTPLLELTETVQKVTTENNLKLRASITQEDKTTADLSMAFNQLVEWADLYMSELHQAQSRLVHSEKMSSLGKMVAGIAHEINNPAGFVYSNLYHAKNYAQELQALVALYQEAYPNPPQHLQEAIQESDLEFIQGDLDRVFSSMEVGTGRIRDIVKSLRVFSRLDEAEFKTIDLHESIESALTILGYRLREQNERPEIQIVRDYGPVPPIDCFAGQLNQALMHLLTNAIDALDERDRSRSYQECLNQPSQIRIATALSDSEHLTITIADNGPGIPEAIQPKLFDPFFTTKPVGMGTGLGLSITYQIVVEHHRGQLICRSTLNRGTEILVVLPIHRANS</sequence>
<dbReference type="PRINTS" id="PR00344">
    <property type="entry name" value="BCTRLSENSOR"/>
</dbReference>
<feature type="domain" description="Histidine kinase" evidence="7">
    <location>
        <begin position="358"/>
        <end position="616"/>
    </location>
</feature>
<evidence type="ECO:0000256" key="3">
    <source>
        <dbReference type="ARBA" id="ARBA00022777"/>
    </source>
</evidence>
<accession>A0ABW7C7T7</accession>
<dbReference type="EMBL" id="JAZAQF010000021">
    <property type="protein sequence ID" value="MFG3816812.1"/>
    <property type="molecule type" value="Genomic_DNA"/>
</dbReference>
<dbReference type="Gene3D" id="6.10.340.10">
    <property type="match status" value="1"/>
</dbReference>
<organism evidence="8 9">
    <name type="scientific">Limnothrix redekei LRLZ20PSL1</name>
    <dbReference type="NCBI Taxonomy" id="3112953"/>
    <lineage>
        <taxon>Bacteria</taxon>
        <taxon>Bacillati</taxon>
        <taxon>Cyanobacteriota</taxon>
        <taxon>Cyanophyceae</taxon>
        <taxon>Pseudanabaenales</taxon>
        <taxon>Pseudanabaenaceae</taxon>
        <taxon>Limnothrix</taxon>
    </lineage>
</organism>
<dbReference type="InterPro" id="IPR036890">
    <property type="entry name" value="HATPase_C_sf"/>
</dbReference>
<proteinExistence type="predicted"/>
<evidence type="ECO:0000256" key="4">
    <source>
        <dbReference type="ARBA" id="ARBA00023012"/>
    </source>
</evidence>
<dbReference type="PANTHER" id="PTHR43065:SF48">
    <property type="entry name" value="HISTIDINE KINASE"/>
    <property type="match status" value="1"/>
</dbReference>
<evidence type="ECO:0000256" key="2">
    <source>
        <dbReference type="ARBA" id="ARBA00012438"/>
    </source>
</evidence>
<keyword evidence="8" id="KW-0067">ATP-binding</keyword>
<evidence type="ECO:0000256" key="6">
    <source>
        <dbReference type="SAM" id="Phobius"/>
    </source>
</evidence>